<dbReference type="GO" id="GO:0052856">
    <property type="term" value="F:NAD(P)HX epimerase activity"/>
    <property type="evidence" value="ECO:0007669"/>
    <property type="project" value="UniProtKB-UniRule"/>
</dbReference>
<accession>A0A643JV39</accession>
<dbReference type="EC" id="5.1.99.6" evidence="1"/>
<protein>
    <recommendedName>
        <fullName evidence="1">NAD(P)H-hydrate epimerase</fullName>
        <ecNumber evidence="1">5.1.99.6</ecNumber>
    </recommendedName>
    <alternativeName>
        <fullName evidence="1">NAD(P)HX epimerase</fullName>
    </alternativeName>
</protein>
<dbReference type="GO" id="GO:0031087">
    <property type="term" value="P:deadenylation-independent decapping of nuclear-transcribed mRNA"/>
    <property type="evidence" value="ECO:0007669"/>
    <property type="project" value="TreeGrafter"/>
</dbReference>
<feature type="domain" description="YjeF N-terminal" evidence="2">
    <location>
        <begin position="21"/>
        <end position="225"/>
    </location>
</feature>
<feature type="binding site" evidence="1">
    <location>
        <position position="140"/>
    </location>
    <ligand>
        <name>K(+)</name>
        <dbReference type="ChEBI" id="CHEBI:29103"/>
    </ligand>
</feature>
<comment type="function">
    <text evidence="1">Catalyzes the epimerization of the S- and R-forms of NAD(P)HX, a damaged form of NAD(P)H that is a result of enzymatic or heat-dependent hydration. This is a prerequisite for the S-specific NAD(P)H-hydrate dehydratase to allow the repair of both epimers of NAD(P)HX.</text>
</comment>
<keyword evidence="1" id="KW-0630">Potassium</keyword>
<dbReference type="HAMAP" id="MF_01966">
    <property type="entry name" value="NADHX_epimerase"/>
    <property type="match status" value="1"/>
</dbReference>
<keyword evidence="1" id="KW-0521">NADP</keyword>
<feature type="binding site" evidence="1">
    <location>
        <position position="172"/>
    </location>
    <ligand>
        <name>(6S)-NADPHX</name>
        <dbReference type="ChEBI" id="CHEBI:64076"/>
    </ligand>
</feature>
<dbReference type="SUPFAM" id="SSF64153">
    <property type="entry name" value="YjeF N-terminal domain-like"/>
    <property type="match status" value="1"/>
</dbReference>
<evidence type="ECO:0000259" key="2">
    <source>
        <dbReference type="PROSITE" id="PS51385"/>
    </source>
</evidence>
<organism evidence="3">
    <name type="scientific">Haloferax sp. CBA1149</name>
    <dbReference type="NCBI Taxonomy" id="2650753"/>
    <lineage>
        <taxon>Archaea</taxon>
        <taxon>Methanobacteriati</taxon>
        <taxon>Methanobacteriota</taxon>
        <taxon>Stenosarchaea group</taxon>
        <taxon>Halobacteria</taxon>
        <taxon>Halobacteriales</taxon>
        <taxon>Haloferacaceae</taxon>
        <taxon>Haloferax</taxon>
    </lineage>
</organism>
<dbReference type="GO" id="GO:0003729">
    <property type="term" value="F:mRNA binding"/>
    <property type="evidence" value="ECO:0007669"/>
    <property type="project" value="TreeGrafter"/>
</dbReference>
<dbReference type="PROSITE" id="PS51385">
    <property type="entry name" value="YJEF_N"/>
    <property type="match status" value="1"/>
</dbReference>
<comment type="catalytic activity">
    <reaction evidence="1">
        <text>(6R)-NADHX = (6S)-NADHX</text>
        <dbReference type="Rhea" id="RHEA:32215"/>
        <dbReference type="ChEBI" id="CHEBI:64074"/>
        <dbReference type="ChEBI" id="CHEBI:64075"/>
        <dbReference type="EC" id="5.1.99.6"/>
    </reaction>
</comment>
<dbReference type="InterPro" id="IPR004443">
    <property type="entry name" value="YjeF_N_dom"/>
</dbReference>
<evidence type="ECO:0000256" key="1">
    <source>
        <dbReference type="HAMAP-Rule" id="MF_01966"/>
    </source>
</evidence>
<dbReference type="EMBL" id="VZUS01000001">
    <property type="protein sequence ID" value="KAB1187018.1"/>
    <property type="molecule type" value="Genomic_DNA"/>
</dbReference>
<comment type="catalytic activity">
    <reaction evidence="1">
        <text>(6R)-NADPHX = (6S)-NADPHX</text>
        <dbReference type="Rhea" id="RHEA:32227"/>
        <dbReference type="ChEBI" id="CHEBI:64076"/>
        <dbReference type="ChEBI" id="CHEBI:64077"/>
        <dbReference type="EC" id="5.1.99.6"/>
    </reaction>
</comment>
<dbReference type="AlphaFoldDB" id="A0A643JV39"/>
<dbReference type="GO" id="GO:0033962">
    <property type="term" value="P:P-body assembly"/>
    <property type="evidence" value="ECO:0007669"/>
    <property type="project" value="TreeGrafter"/>
</dbReference>
<dbReference type="GO" id="GO:0000166">
    <property type="term" value="F:nucleotide binding"/>
    <property type="evidence" value="ECO:0007669"/>
    <property type="project" value="UniProtKB-KW"/>
</dbReference>
<dbReference type="PANTHER" id="PTHR13612">
    <property type="entry name" value="ENHANCER OF MRNA-DECAPPING PROTEIN 3"/>
    <property type="match status" value="1"/>
</dbReference>
<dbReference type="PANTHER" id="PTHR13612:SF0">
    <property type="entry name" value="ENHANCER OF MRNA-DECAPPING PROTEIN 3"/>
    <property type="match status" value="1"/>
</dbReference>
<comment type="similarity">
    <text evidence="1">Belongs to the NnrE/AIBP family.</text>
</comment>
<keyword evidence="1 3" id="KW-0413">Isomerase</keyword>
<comment type="caution">
    <text evidence="3">The sequence shown here is derived from an EMBL/GenBank/DDBJ whole genome shotgun (WGS) entry which is preliminary data.</text>
</comment>
<keyword evidence="1" id="KW-0547">Nucleotide-binding</keyword>
<proteinExistence type="inferred from homology"/>
<comment type="caution">
    <text evidence="1">Lacks conserved residue(s) required for the propagation of feature annotation.</text>
</comment>
<feature type="binding site" evidence="1">
    <location>
        <begin position="68"/>
        <end position="72"/>
    </location>
    <ligand>
        <name>(6S)-NADPHX</name>
        <dbReference type="ChEBI" id="CHEBI:64076"/>
    </ligand>
</feature>
<evidence type="ECO:0000313" key="3">
    <source>
        <dbReference type="EMBL" id="KAB1187018.1"/>
    </source>
</evidence>
<feature type="binding site" evidence="1">
    <location>
        <position position="175"/>
    </location>
    <ligand>
        <name>K(+)</name>
        <dbReference type="ChEBI" id="CHEBI:29103"/>
    </ligand>
</feature>
<dbReference type="Pfam" id="PF03853">
    <property type="entry name" value="YjeF_N"/>
    <property type="match status" value="1"/>
</dbReference>
<dbReference type="GO" id="GO:0000932">
    <property type="term" value="C:P-body"/>
    <property type="evidence" value="ECO:0007669"/>
    <property type="project" value="TreeGrafter"/>
</dbReference>
<comment type="cofactor">
    <cofactor evidence="1">
        <name>K(+)</name>
        <dbReference type="ChEBI" id="CHEBI:29103"/>
    </cofactor>
    <text evidence="1">Binds 1 potassium ion per subunit.</text>
</comment>
<dbReference type="GO" id="GO:0046872">
    <property type="term" value="F:metal ion binding"/>
    <property type="evidence" value="ECO:0007669"/>
    <property type="project" value="UniProtKB-KW"/>
</dbReference>
<sequence>MTPQFETVDGRSVPAVTADQMREVDRVAVEEVGLALLQMMEHAGRNLAEVAREVADGGHVVVLAGDGGNGGGGICAARHLANGGADVTLVLDRDADELTGAAARQRRILAATDANVVAAADATQTEVAAAHIRDAAVVVDALVGYGLSGALRGTAASLAEATLDAAHVVSLDVPSGMDATTGETPGVAVEPDTTLTLALPKTGLTAATAGDLVLADIGIPRGVYDELDIDYRDPFAGARRVWLRIR</sequence>
<dbReference type="RefSeq" id="WP_151135253.1">
    <property type="nucleotide sequence ID" value="NZ_VZUS01000001.1"/>
</dbReference>
<feature type="binding site" evidence="1">
    <location>
        <begin position="144"/>
        <end position="150"/>
    </location>
    <ligand>
        <name>(6S)-NADPHX</name>
        <dbReference type="ChEBI" id="CHEBI:64076"/>
    </ligand>
</feature>
<keyword evidence="1" id="KW-0520">NAD</keyword>
<keyword evidence="1" id="KW-0479">Metal-binding</keyword>
<name>A0A643JV39_9EURY</name>
<reference evidence="3" key="1">
    <citation type="submission" date="2019-09" db="EMBL/GenBank/DDBJ databases">
        <title>Genomic analysis of Haloferax sp. CBA1149.</title>
        <authorList>
            <person name="Roh S.W."/>
        </authorList>
    </citation>
    <scope>NUCLEOTIDE SEQUENCE</scope>
    <source>
        <strain evidence="3">CBA1149</strain>
    </source>
</reference>
<dbReference type="Gene3D" id="3.40.50.10260">
    <property type="entry name" value="YjeF N-terminal domain"/>
    <property type="match status" value="1"/>
</dbReference>
<gene>
    <name evidence="1" type="primary">nnrE</name>
    <name evidence="3" type="ORF">Hfx1149_02815</name>
</gene>
<feature type="binding site" evidence="1">
    <location>
        <position position="69"/>
    </location>
    <ligand>
        <name>K(+)</name>
        <dbReference type="ChEBI" id="CHEBI:29103"/>
    </ligand>
</feature>
<dbReference type="NCBIfam" id="TIGR00197">
    <property type="entry name" value="yjeF_nterm"/>
    <property type="match status" value="1"/>
</dbReference>
<dbReference type="InterPro" id="IPR036652">
    <property type="entry name" value="YjeF_N_dom_sf"/>
</dbReference>